<comment type="subunit">
    <text evidence="2">Homotrimer.</text>
</comment>
<keyword evidence="6 11" id="KW-0732">Signal</keyword>
<evidence type="ECO:0000256" key="10">
    <source>
        <dbReference type="ARBA" id="ARBA00023237"/>
    </source>
</evidence>
<protein>
    <submittedName>
        <fullName evidence="13">Porin</fullName>
    </submittedName>
</protein>
<evidence type="ECO:0000256" key="9">
    <source>
        <dbReference type="ARBA" id="ARBA00023136"/>
    </source>
</evidence>
<dbReference type="RefSeq" id="WP_201685882.1">
    <property type="nucleotide sequence ID" value="NZ_JAEQNA010000009.1"/>
</dbReference>
<dbReference type="PANTHER" id="PTHR34501">
    <property type="entry name" value="PROTEIN YDDL-RELATED"/>
    <property type="match status" value="1"/>
</dbReference>
<dbReference type="InterPro" id="IPR002299">
    <property type="entry name" value="Porin_Neis"/>
</dbReference>
<dbReference type="EMBL" id="JAEQNA010000009">
    <property type="protein sequence ID" value="MBL0422749.1"/>
    <property type="molecule type" value="Genomic_DNA"/>
</dbReference>
<dbReference type="InterPro" id="IPR050298">
    <property type="entry name" value="Gram-neg_bact_OMP"/>
</dbReference>
<keyword evidence="5" id="KW-0812">Transmembrane</keyword>
<evidence type="ECO:0000256" key="6">
    <source>
        <dbReference type="ARBA" id="ARBA00022729"/>
    </source>
</evidence>
<dbReference type="Gene3D" id="2.40.160.10">
    <property type="entry name" value="Porin"/>
    <property type="match status" value="1"/>
</dbReference>
<evidence type="ECO:0000313" key="14">
    <source>
        <dbReference type="Proteomes" id="UP000613011"/>
    </source>
</evidence>
<dbReference type="Pfam" id="PF13609">
    <property type="entry name" value="Porin_4"/>
    <property type="match status" value="1"/>
</dbReference>
<dbReference type="CDD" id="cd00342">
    <property type="entry name" value="gram_neg_porins"/>
    <property type="match status" value="1"/>
</dbReference>
<feature type="domain" description="Porin" evidence="12">
    <location>
        <begin position="8"/>
        <end position="335"/>
    </location>
</feature>
<dbReference type="GO" id="GO:0009279">
    <property type="term" value="C:cell outer membrane"/>
    <property type="evidence" value="ECO:0007669"/>
    <property type="project" value="UniProtKB-SubCell"/>
</dbReference>
<evidence type="ECO:0000256" key="1">
    <source>
        <dbReference type="ARBA" id="ARBA00004571"/>
    </source>
</evidence>
<evidence type="ECO:0000313" key="13">
    <source>
        <dbReference type="EMBL" id="MBL0422749.1"/>
    </source>
</evidence>
<reference evidence="13" key="1">
    <citation type="submission" date="2021-01" db="EMBL/GenBank/DDBJ databases">
        <title>Ramlibacter sp. strain AW1 16S ribosomal RNA gene Genome sequencing and assembly.</title>
        <authorList>
            <person name="Kang M."/>
        </authorList>
    </citation>
    <scope>NUCLEOTIDE SEQUENCE</scope>
    <source>
        <strain evidence="13">AW1</strain>
    </source>
</reference>
<keyword evidence="3" id="KW-0813">Transport</keyword>
<dbReference type="GO" id="GO:0046930">
    <property type="term" value="C:pore complex"/>
    <property type="evidence" value="ECO:0007669"/>
    <property type="project" value="UniProtKB-KW"/>
</dbReference>
<dbReference type="InterPro" id="IPR033900">
    <property type="entry name" value="Gram_neg_porin_domain"/>
</dbReference>
<evidence type="ECO:0000256" key="11">
    <source>
        <dbReference type="SAM" id="SignalP"/>
    </source>
</evidence>
<evidence type="ECO:0000256" key="7">
    <source>
        <dbReference type="ARBA" id="ARBA00023065"/>
    </source>
</evidence>
<sequence>MKKTLVAMAVMAAAGAASAQSSVTMFGIVDVTVQYGTGDSNRLSIQPNGHSASRLGIRGVEDLGGGLSANFWLEAGIEPDTGVGQPSNVNNQANPTPLTAGLQGIMFNRRSTIGLAGGFGEIRLGRDYMGHFWAHTAYDPMGANGVGASLAFVNHIAAWPTATRASNSIHYLLPANIGGFYGQVGYHLGDNLRNGAATEDDGNGYSARLGYAAGPFDVSAAFGRADYASTATTGDVTTWNVGGSWNFGVAKASAMYSRTEIDSLAATATRELNSWVAGVNVPVGTGEIRAAYSQSEFTLGTGAEPRSRKVALGYVHNLSKRTAVYTSVAHLRNNGGASAALGRATVSANGKSSGVDIGVRHAF</sequence>
<evidence type="ECO:0000256" key="8">
    <source>
        <dbReference type="ARBA" id="ARBA00023114"/>
    </source>
</evidence>
<dbReference type="Proteomes" id="UP000613011">
    <property type="component" value="Unassembled WGS sequence"/>
</dbReference>
<dbReference type="GO" id="GO:0006811">
    <property type="term" value="P:monoatomic ion transport"/>
    <property type="evidence" value="ECO:0007669"/>
    <property type="project" value="UniProtKB-KW"/>
</dbReference>
<keyword evidence="7" id="KW-0406">Ion transport</keyword>
<feature type="signal peptide" evidence="11">
    <location>
        <begin position="1"/>
        <end position="19"/>
    </location>
</feature>
<evidence type="ECO:0000256" key="2">
    <source>
        <dbReference type="ARBA" id="ARBA00011233"/>
    </source>
</evidence>
<keyword evidence="9" id="KW-0472">Membrane</keyword>
<evidence type="ECO:0000259" key="12">
    <source>
        <dbReference type="Pfam" id="PF13609"/>
    </source>
</evidence>
<dbReference type="PRINTS" id="PR00184">
    <property type="entry name" value="NEISSPPORIN"/>
</dbReference>
<evidence type="ECO:0000256" key="3">
    <source>
        <dbReference type="ARBA" id="ARBA00022448"/>
    </source>
</evidence>
<dbReference type="GO" id="GO:0015288">
    <property type="term" value="F:porin activity"/>
    <property type="evidence" value="ECO:0007669"/>
    <property type="project" value="UniProtKB-KW"/>
</dbReference>
<accession>A0A937D3J9</accession>
<comment type="caution">
    <text evidence="13">The sequence shown here is derived from an EMBL/GenBank/DDBJ whole genome shotgun (WGS) entry which is preliminary data.</text>
</comment>
<keyword evidence="8" id="KW-0626">Porin</keyword>
<feature type="chain" id="PRO_5037566410" evidence="11">
    <location>
        <begin position="20"/>
        <end position="363"/>
    </location>
</feature>
<comment type="subcellular location">
    <subcellularLocation>
        <location evidence="1">Cell outer membrane</location>
        <topology evidence="1">Multi-pass membrane protein</topology>
    </subcellularLocation>
</comment>
<gene>
    <name evidence="13" type="ORF">JI739_20610</name>
</gene>
<evidence type="ECO:0000256" key="5">
    <source>
        <dbReference type="ARBA" id="ARBA00022692"/>
    </source>
</evidence>
<dbReference type="AlphaFoldDB" id="A0A937D3J9"/>
<keyword evidence="14" id="KW-1185">Reference proteome</keyword>
<evidence type="ECO:0000256" key="4">
    <source>
        <dbReference type="ARBA" id="ARBA00022452"/>
    </source>
</evidence>
<keyword evidence="10" id="KW-0998">Cell outer membrane</keyword>
<keyword evidence="4" id="KW-1134">Transmembrane beta strand</keyword>
<name>A0A937D3J9_9BURK</name>
<organism evidence="13 14">
    <name type="scientific">Ramlibacter aurantiacus</name>
    <dbReference type="NCBI Taxonomy" id="2801330"/>
    <lineage>
        <taxon>Bacteria</taxon>
        <taxon>Pseudomonadati</taxon>
        <taxon>Pseudomonadota</taxon>
        <taxon>Betaproteobacteria</taxon>
        <taxon>Burkholderiales</taxon>
        <taxon>Comamonadaceae</taxon>
        <taxon>Ramlibacter</taxon>
    </lineage>
</organism>
<dbReference type="SUPFAM" id="SSF56935">
    <property type="entry name" value="Porins"/>
    <property type="match status" value="1"/>
</dbReference>
<dbReference type="InterPro" id="IPR023614">
    <property type="entry name" value="Porin_dom_sf"/>
</dbReference>
<dbReference type="PANTHER" id="PTHR34501:SF9">
    <property type="entry name" value="MAJOR OUTER MEMBRANE PROTEIN P.IA"/>
    <property type="match status" value="1"/>
</dbReference>
<proteinExistence type="predicted"/>